<dbReference type="Proteomes" id="UP000293874">
    <property type="component" value="Unassembled WGS sequence"/>
</dbReference>
<reference evidence="1 2" key="1">
    <citation type="submission" date="2019-02" db="EMBL/GenBank/DDBJ databases">
        <title>Genomic Encyclopedia of Type Strains, Phase IV (KMG-IV): sequencing the most valuable type-strain genomes for metagenomic binning, comparative biology and taxonomic classification.</title>
        <authorList>
            <person name="Goeker M."/>
        </authorList>
    </citation>
    <scope>NUCLEOTIDE SEQUENCE [LARGE SCALE GENOMIC DNA]</scope>
    <source>
        <strain evidence="1 2">DSM 18116</strain>
    </source>
</reference>
<dbReference type="AlphaFoldDB" id="A0A4Q7N5D7"/>
<evidence type="ECO:0000313" key="2">
    <source>
        <dbReference type="Proteomes" id="UP000293874"/>
    </source>
</evidence>
<evidence type="ECO:0000313" key="1">
    <source>
        <dbReference type="EMBL" id="RZS76273.1"/>
    </source>
</evidence>
<accession>A0A4Q7N5D7</accession>
<protein>
    <submittedName>
        <fullName evidence="1">Uncharacterized protein</fullName>
    </submittedName>
</protein>
<organism evidence="1 2">
    <name type="scientific">Pseudobacter ginsenosidimutans</name>
    <dbReference type="NCBI Taxonomy" id="661488"/>
    <lineage>
        <taxon>Bacteria</taxon>
        <taxon>Pseudomonadati</taxon>
        <taxon>Bacteroidota</taxon>
        <taxon>Chitinophagia</taxon>
        <taxon>Chitinophagales</taxon>
        <taxon>Chitinophagaceae</taxon>
        <taxon>Pseudobacter</taxon>
    </lineage>
</organism>
<comment type="caution">
    <text evidence="1">The sequence shown here is derived from an EMBL/GenBank/DDBJ whole genome shotgun (WGS) entry which is preliminary data.</text>
</comment>
<sequence length="256" mass="29356">MKLKHKISIAVLAVLLIGTGSVVIGKGWLGKEKMAKIELPDANSEWEKLVQRYQHLQQTTGLNLQGTIKLYEGENPDKIKEQSTTVIQNKGNQFYYSVSDVRYYCDGTMMLQVDHINKMAILSKAVKGNYGPQVFPHIDESFSPDKKKLGIAGQVEGDDRERRLTMQSELNPEIKKYTIVYDPATYNMKGVEIEWWKSQFNDRKPDNFWVTKIEYAHLPAVELKMEEEIKKIIAVENGQISLIGREQDYSLEVINN</sequence>
<dbReference type="RefSeq" id="WP_130540580.1">
    <property type="nucleotide sequence ID" value="NZ_CP042431.1"/>
</dbReference>
<proteinExistence type="predicted"/>
<gene>
    <name evidence="1" type="ORF">EV199_2153</name>
</gene>
<name>A0A4Q7N5D7_9BACT</name>
<dbReference type="OrthoDB" id="916794at2"/>
<keyword evidence="2" id="KW-1185">Reference proteome</keyword>
<dbReference type="EMBL" id="SGXA01000001">
    <property type="protein sequence ID" value="RZS76273.1"/>
    <property type="molecule type" value="Genomic_DNA"/>
</dbReference>